<name>A0ABU1AC35_9LACO</name>
<dbReference type="InterPro" id="IPR026893">
    <property type="entry name" value="Tyr/Ser_Pase_IphP-type"/>
</dbReference>
<dbReference type="GO" id="GO:0004725">
    <property type="term" value="F:protein tyrosine phosphatase activity"/>
    <property type="evidence" value="ECO:0007669"/>
    <property type="project" value="UniProtKB-EC"/>
</dbReference>
<dbReference type="Gene3D" id="3.90.190.10">
    <property type="entry name" value="Protein tyrosine phosphatase superfamily"/>
    <property type="match status" value="1"/>
</dbReference>
<evidence type="ECO:0000313" key="1">
    <source>
        <dbReference type="EMBL" id="MDQ7938473.1"/>
    </source>
</evidence>
<dbReference type="EMBL" id="JAVCWF010000001">
    <property type="protein sequence ID" value="MDQ7938473.1"/>
    <property type="molecule type" value="Genomic_DNA"/>
</dbReference>
<dbReference type="InterPro" id="IPR029021">
    <property type="entry name" value="Prot-tyrosine_phosphatase-like"/>
</dbReference>
<dbReference type="PROSITE" id="PS00383">
    <property type="entry name" value="TYR_PHOSPHATASE_1"/>
    <property type="match status" value="1"/>
</dbReference>
<reference evidence="1 2" key="1">
    <citation type="journal article" date="2023" name="Int. J. Syst. Evol. Microbiol.">
        <title>Lactiplantibacillus brownii sp. nov., a novel psychrotolerant species isolated from sauerkraut.</title>
        <authorList>
            <person name="Heng Y.C."/>
            <person name="Silvaraju S."/>
            <person name="Lee J.K.Y."/>
            <person name="Kittelmann S."/>
        </authorList>
    </citation>
    <scope>NUCLEOTIDE SEQUENCE [LARGE SCALE GENOMIC DNA]</scope>
    <source>
        <strain evidence="1 2">WILCCON 0030</strain>
    </source>
</reference>
<keyword evidence="2" id="KW-1185">Reference proteome</keyword>
<dbReference type="Pfam" id="PF13350">
    <property type="entry name" value="Y_phosphatase3"/>
    <property type="match status" value="1"/>
</dbReference>
<keyword evidence="1" id="KW-0378">Hydrolase</keyword>
<protein>
    <submittedName>
        <fullName evidence="1">Tyrosine-protein phosphatase</fullName>
        <ecNumber evidence="1">3.1.3.48</ecNumber>
    </submittedName>
</protein>
<dbReference type="RefSeq" id="WP_308704151.1">
    <property type="nucleotide sequence ID" value="NZ_AP027463.1"/>
</dbReference>
<dbReference type="InterPro" id="IPR016130">
    <property type="entry name" value="Tyr_Pase_AS"/>
</dbReference>
<organism evidence="1 2">
    <name type="scientific">Lactiplantibacillus brownii</name>
    <dbReference type="NCBI Taxonomy" id="3069269"/>
    <lineage>
        <taxon>Bacteria</taxon>
        <taxon>Bacillati</taxon>
        <taxon>Bacillota</taxon>
        <taxon>Bacilli</taxon>
        <taxon>Lactobacillales</taxon>
        <taxon>Lactobacillaceae</taxon>
        <taxon>Lactiplantibacillus</taxon>
    </lineage>
</organism>
<dbReference type="SUPFAM" id="SSF52799">
    <property type="entry name" value="(Phosphotyrosine protein) phosphatases II"/>
    <property type="match status" value="1"/>
</dbReference>
<evidence type="ECO:0000313" key="2">
    <source>
        <dbReference type="Proteomes" id="UP001227831"/>
    </source>
</evidence>
<dbReference type="Proteomes" id="UP001227831">
    <property type="component" value="Unassembled WGS sequence"/>
</dbReference>
<comment type="caution">
    <text evidence="1">The sequence shown here is derived from an EMBL/GenBank/DDBJ whole genome shotgun (WGS) entry which is preliminary data.</text>
</comment>
<proteinExistence type="predicted"/>
<dbReference type="EC" id="3.1.3.48" evidence="1"/>
<gene>
    <name evidence="1" type="ORF">RA086_12720</name>
</gene>
<accession>A0ABU1AC35</accession>
<sequence>MEHNRVLRLEHGINFRELGGYETTGGATIKWQKLLRCGGMSLLSKHDLTYLDDYGLRYDIDLRQTNEAKMSPDRYPKRTKYMNTSVYPFSDNRRFDRRLKRLIKRLIIDDSFNAQTYAQMVTDSHPVKVWQNLFATLLANDQPDQSVLFHCAAGKDRTGVAAALIMTALDVPRETILKDYLLTNAVFMAADQLDNDSIITEANNGDLASHFNSALDVEADNLKMVFHVFDDLYGGGLGYLRDVIGLSVADINTLKQLYLENAS</sequence>